<dbReference type="InterPro" id="IPR036271">
    <property type="entry name" value="Tet_transcr_reg_TetR-rel_C_sf"/>
</dbReference>
<gene>
    <name evidence="8" type="ORF">BIV24_04710</name>
</gene>
<dbReference type="EMBL" id="MLYP01000009">
    <property type="protein sequence ID" value="OIJ99636.1"/>
    <property type="molecule type" value="Genomic_DNA"/>
</dbReference>
<dbReference type="InterPro" id="IPR001647">
    <property type="entry name" value="HTH_TetR"/>
</dbReference>
<evidence type="ECO:0000256" key="5">
    <source>
        <dbReference type="PROSITE-ProRule" id="PRU00335"/>
    </source>
</evidence>
<dbReference type="SUPFAM" id="SSF48498">
    <property type="entry name" value="Tetracyclin repressor-like, C-terminal domain"/>
    <property type="match status" value="1"/>
</dbReference>
<dbReference type="PANTHER" id="PTHR30055">
    <property type="entry name" value="HTH-TYPE TRANSCRIPTIONAL REGULATOR RUTR"/>
    <property type="match status" value="1"/>
</dbReference>
<keyword evidence="1" id="KW-0678">Repressor</keyword>
<name>A0A1S2Q1K7_9ACTN</name>
<dbReference type="GO" id="GO:0000976">
    <property type="term" value="F:transcription cis-regulatory region binding"/>
    <property type="evidence" value="ECO:0007669"/>
    <property type="project" value="TreeGrafter"/>
</dbReference>
<dbReference type="Gene3D" id="1.10.10.60">
    <property type="entry name" value="Homeodomain-like"/>
    <property type="match status" value="1"/>
</dbReference>
<evidence type="ECO:0000256" key="4">
    <source>
        <dbReference type="ARBA" id="ARBA00023163"/>
    </source>
</evidence>
<keyword evidence="3 5" id="KW-0238">DNA-binding</keyword>
<evidence type="ECO:0000256" key="1">
    <source>
        <dbReference type="ARBA" id="ARBA00022491"/>
    </source>
</evidence>
<dbReference type="PANTHER" id="PTHR30055:SF175">
    <property type="entry name" value="HTH-TYPE TRANSCRIPTIONAL REPRESSOR KSTR2"/>
    <property type="match status" value="1"/>
</dbReference>
<sequence length="250" mass="28008">MFARKGYRATTLEDIAGELGLKKASLYHYIRSKDELLADIYQQIFDRIEAAVAPLAALDLPVDERLRRMVHAHIAVVTAELPSLSVAFSEESELPTELQRGIRHRKRAHEALFEKVIAEGQRQGVFRPGSVRLMVLALLGMCNWIYKWHRPDAADPGAVEEIAAEFALILESGIRPGERRSGAHPRFSNLDEAFEPADQSVKRVRAELERLEAELSETRERLRDGLAGGVGLRSIEGLADPAPRRERGRS</sequence>
<evidence type="ECO:0000256" key="6">
    <source>
        <dbReference type="SAM" id="Coils"/>
    </source>
</evidence>
<evidence type="ECO:0000313" key="9">
    <source>
        <dbReference type="Proteomes" id="UP000179935"/>
    </source>
</evidence>
<dbReference type="SUPFAM" id="SSF46689">
    <property type="entry name" value="Homeodomain-like"/>
    <property type="match status" value="1"/>
</dbReference>
<proteinExistence type="predicted"/>
<dbReference type="InterPro" id="IPR041490">
    <property type="entry name" value="KstR2_TetR_C"/>
</dbReference>
<keyword evidence="6" id="KW-0175">Coiled coil</keyword>
<dbReference type="GO" id="GO:0003700">
    <property type="term" value="F:DNA-binding transcription factor activity"/>
    <property type="evidence" value="ECO:0007669"/>
    <property type="project" value="TreeGrafter"/>
</dbReference>
<dbReference type="InterPro" id="IPR050109">
    <property type="entry name" value="HTH-type_TetR-like_transc_reg"/>
</dbReference>
<keyword evidence="2" id="KW-0805">Transcription regulation</keyword>
<dbReference type="AlphaFoldDB" id="A0A1S2Q1K7"/>
<dbReference type="Pfam" id="PF17932">
    <property type="entry name" value="TetR_C_24"/>
    <property type="match status" value="1"/>
</dbReference>
<evidence type="ECO:0000313" key="8">
    <source>
        <dbReference type="EMBL" id="OIJ99636.1"/>
    </source>
</evidence>
<feature type="DNA-binding region" description="H-T-H motif" evidence="5">
    <location>
        <begin position="11"/>
        <end position="30"/>
    </location>
</feature>
<dbReference type="Pfam" id="PF00440">
    <property type="entry name" value="TetR_N"/>
    <property type="match status" value="1"/>
</dbReference>
<feature type="coiled-coil region" evidence="6">
    <location>
        <begin position="194"/>
        <end position="228"/>
    </location>
</feature>
<evidence type="ECO:0000259" key="7">
    <source>
        <dbReference type="PROSITE" id="PS50977"/>
    </source>
</evidence>
<comment type="caution">
    <text evidence="8">The sequence shown here is derived from an EMBL/GenBank/DDBJ whole genome shotgun (WGS) entry which is preliminary data.</text>
</comment>
<dbReference type="Gene3D" id="1.10.357.10">
    <property type="entry name" value="Tetracycline Repressor, domain 2"/>
    <property type="match status" value="1"/>
</dbReference>
<organism evidence="8 9">
    <name type="scientific">Streptomyces colonosanans</name>
    <dbReference type="NCBI Taxonomy" id="1428652"/>
    <lineage>
        <taxon>Bacteria</taxon>
        <taxon>Bacillati</taxon>
        <taxon>Actinomycetota</taxon>
        <taxon>Actinomycetes</taxon>
        <taxon>Kitasatosporales</taxon>
        <taxon>Streptomycetaceae</taxon>
        <taxon>Streptomyces</taxon>
    </lineage>
</organism>
<protein>
    <recommendedName>
        <fullName evidence="7">HTH tetR-type domain-containing protein</fullName>
    </recommendedName>
</protein>
<feature type="domain" description="HTH tetR-type" evidence="7">
    <location>
        <begin position="1"/>
        <end position="48"/>
    </location>
</feature>
<reference evidence="8 9" key="1">
    <citation type="submission" date="2016-10" db="EMBL/GenBank/DDBJ databases">
        <title>Genome sequence of Streptomyces sp. MUSC 93.</title>
        <authorList>
            <person name="Lee L.-H."/>
            <person name="Ser H.-L."/>
            <person name="Law J.W.-F."/>
        </authorList>
    </citation>
    <scope>NUCLEOTIDE SEQUENCE [LARGE SCALE GENOMIC DNA]</scope>
    <source>
        <strain evidence="8 9">MUSC 93</strain>
    </source>
</reference>
<evidence type="ECO:0000256" key="2">
    <source>
        <dbReference type="ARBA" id="ARBA00023015"/>
    </source>
</evidence>
<dbReference type="Proteomes" id="UP000179935">
    <property type="component" value="Unassembled WGS sequence"/>
</dbReference>
<dbReference type="STRING" id="1428652.BIV24_04710"/>
<accession>A0A1S2Q1K7</accession>
<dbReference type="PROSITE" id="PS50977">
    <property type="entry name" value="HTH_TETR_2"/>
    <property type="match status" value="1"/>
</dbReference>
<evidence type="ECO:0000256" key="3">
    <source>
        <dbReference type="ARBA" id="ARBA00023125"/>
    </source>
</evidence>
<keyword evidence="4" id="KW-0804">Transcription</keyword>
<dbReference type="InterPro" id="IPR009057">
    <property type="entry name" value="Homeodomain-like_sf"/>
</dbReference>
<keyword evidence="9" id="KW-1185">Reference proteome</keyword>